<organism evidence="11 12">
    <name type="scientific">Aspergillus leporis</name>
    <dbReference type="NCBI Taxonomy" id="41062"/>
    <lineage>
        <taxon>Eukaryota</taxon>
        <taxon>Fungi</taxon>
        <taxon>Dikarya</taxon>
        <taxon>Ascomycota</taxon>
        <taxon>Pezizomycotina</taxon>
        <taxon>Eurotiomycetes</taxon>
        <taxon>Eurotiomycetidae</taxon>
        <taxon>Eurotiales</taxon>
        <taxon>Aspergillaceae</taxon>
        <taxon>Aspergillus</taxon>
        <taxon>Aspergillus subgen. Circumdati</taxon>
    </lineage>
</organism>
<dbReference type="AlphaFoldDB" id="A0A5N5WL51"/>
<dbReference type="PANTHER" id="PTHR45939">
    <property type="entry name" value="PEROXISOMAL MEMBRANE PROTEIN PMP34-RELATED"/>
    <property type="match status" value="1"/>
</dbReference>
<dbReference type="Gene3D" id="1.50.40.10">
    <property type="entry name" value="Mitochondrial carrier domain"/>
    <property type="match status" value="1"/>
</dbReference>
<keyword evidence="3 10" id="KW-0813">Transport</keyword>
<evidence type="ECO:0000313" key="12">
    <source>
        <dbReference type="Proteomes" id="UP000326565"/>
    </source>
</evidence>
<evidence type="ECO:0000313" key="11">
    <source>
        <dbReference type="EMBL" id="KAB8068525.1"/>
    </source>
</evidence>
<keyword evidence="4 9" id="KW-0812">Transmembrane</keyword>
<dbReference type="InterPro" id="IPR023395">
    <property type="entry name" value="MCP_dom_sf"/>
</dbReference>
<evidence type="ECO:0000256" key="6">
    <source>
        <dbReference type="ARBA" id="ARBA00022792"/>
    </source>
</evidence>
<evidence type="ECO:0000256" key="10">
    <source>
        <dbReference type="RuleBase" id="RU000488"/>
    </source>
</evidence>
<feature type="repeat" description="Solcar" evidence="9">
    <location>
        <begin position="117"/>
        <end position="203"/>
    </location>
</feature>
<evidence type="ECO:0000256" key="1">
    <source>
        <dbReference type="ARBA" id="ARBA00004141"/>
    </source>
</evidence>
<dbReference type="PANTHER" id="PTHR45939:SF1">
    <property type="entry name" value="MITOCHONDRIAL THIAMINE PYROPHOSPHATE CARRIER 1-RELATED"/>
    <property type="match status" value="1"/>
</dbReference>
<keyword evidence="5" id="KW-0677">Repeat</keyword>
<dbReference type="GO" id="GO:0016020">
    <property type="term" value="C:membrane"/>
    <property type="evidence" value="ECO:0007669"/>
    <property type="project" value="UniProtKB-SubCell"/>
</dbReference>
<evidence type="ECO:0000256" key="4">
    <source>
        <dbReference type="ARBA" id="ARBA00022692"/>
    </source>
</evidence>
<comment type="similarity">
    <text evidence="2 10">Belongs to the mitochondrial carrier (TC 2.A.29) family.</text>
</comment>
<sequence length="300" mass="33457">MGHNQRSSPWEAVVSGTVAGILANTAVYPLDIIKTKLQIQVTEEEISNPPADTALYDNIIGAISQILHEEGISGLYRGLGSSIISTASMNFAYFYWSMKTRILYQTVLQNHNLWDSNSILKELGLGALGGAIAQLCTNPVTVIVTRQGTCRTPAEAKSMWCIVREILPSEHGWTGLWKGLKVNLILFVNSMITYGFYQWLRATLLRFGRQIGFVDTFFLGALSKALATIATHPLIAAKAMLQSQPPECRRGQPFRGFTEVLLYIKRHEGFWRLYKGLAPQLLKGLLVQVLVMMLKERLTL</sequence>
<evidence type="ECO:0000256" key="7">
    <source>
        <dbReference type="ARBA" id="ARBA00022989"/>
    </source>
</evidence>
<dbReference type="Pfam" id="PF00153">
    <property type="entry name" value="Mito_carr"/>
    <property type="match status" value="3"/>
</dbReference>
<dbReference type="OrthoDB" id="446044at2759"/>
<evidence type="ECO:0000256" key="5">
    <source>
        <dbReference type="ARBA" id="ARBA00022737"/>
    </source>
</evidence>
<evidence type="ECO:0000256" key="2">
    <source>
        <dbReference type="ARBA" id="ARBA00006375"/>
    </source>
</evidence>
<evidence type="ECO:0000256" key="9">
    <source>
        <dbReference type="PROSITE-ProRule" id="PRU00282"/>
    </source>
</evidence>
<keyword evidence="7" id="KW-1133">Transmembrane helix</keyword>
<gene>
    <name evidence="11" type="ORF">BDV29DRAFT_199306</name>
</gene>
<dbReference type="InterPro" id="IPR018108">
    <property type="entry name" value="MCP_transmembrane"/>
</dbReference>
<keyword evidence="6" id="KW-0999">Mitochondrion inner membrane</keyword>
<protein>
    <submittedName>
        <fullName evidence="11">Mitochondrial carrier domain-containing protein</fullName>
    </submittedName>
</protein>
<evidence type="ECO:0000256" key="3">
    <source>
        <dbReference type="ARBA" id="ARBA00022448"/>
    </source>
</evidence>
<keyword evidence="8 9" id="KW-0472">Membrane</keyword>
<keyword evidence="12" id="KW-1185">Reference proteome</keyword>
<reference evidence="11 12" key="1">
    <citation type="submission" date="2019-04" db="EMBL/GenBank/DDBJ databases">
        <title>Friends and foes A comparative genomics study of 23 Aspergillus species from section Flavi.</title>
        <authorList>
            <consortium name="DOE Joint Genome Institute"/>
            <person name="Kjaerbolling I."/>
            <person name="Vesth T."/>
            <person name="Frisvad J.C."/>
            <person name="Nybo J.L."/>
            <person name="Theobald S."/>
            <person name="Kildgaard S."/>
            <person name="Isbrandt T."/>
            <person name="Kuo A."/>
            <person name="Sato A."/>
            <person name="Lyhne E.K."/>
            <person name="Kogle M.E."/>
            <person name="Wiebenga A."/>
            <person name="Kun R.S."/>
            <person name="Lubbers R.J."/>
            <person name="Makela M.R."/>
            <person name="Barry K."/>
            <person name="Chovatia M."/>
            <person name="Clum A."/>
            <person name="Daum C."/>
            <person name="Haridas S."/>
            <person name="He G."/>
            <person name="LaButti K."/>
            <person name="Lipzen A."/>
            <person name="Mondo S."/>
            <person name="Riley R."/>
            <person name="Salamov A."/>
            <person name="Simmons B.A."/>
            <person name="Magnuson J.K."/>
            <person name="Henrissat B."/>
            <person name="Mortensen U.H."/>
            <person name="Larsen T.O."/>
            <person name="Devries R.P."/>
            <person name="Grigoriev I.V."/>
            <person name="Machida M."/>
            <person name="Baker S.E."/>
            <person name="Andersen M.R."/>
        </authorList>
    </citation>
    <scope>NUCLEOTIDE SEQUENCE [LARGE SCALE GENOMIC DNA]</scope>
    <source>
        <strain evidence="11 12">CBS 151.66</strain>
    </source>
</reference>
<name>A0A5N5WL51_9EURO</name>
<dbReference type="Proteomes" id="UP000326565">
    <property type="component" value="Unassembled WGS sequence"/>
</dbReference>
<dbReference type="InterPro" id="IPR052217">
    <property type="entry name" value="Mito/Peroxisomal_Carrier"/>
</dbReference>
<evidence type="ECO:0000256" key="8">
    <source>
        <dbReference type="ARBA" id="ARBA00023136"/>
    </source>
</evidence>
<feature type="repeat" description="Solcar" evidence="9">
    <location>
        <begin position="7"/>
        <end position="103"/>
    </location>
</feature>
<comment type="subcellular location">
    <subcellularLocation>
        <location evidence="1">Membrane</location>
        <topology evidence="1">Multi-pass membrane protein</topology>
    </subcellularLocation>
</comment>
<feature type="repeat" description="Solcar" evidence="9">
    <location>
        <begin position="211"/>
        <end position="300"/>
    </location>
</feature>
<dbReference type="EMBL" id="ML732387">
    <property type="protein sequence ID" value="KAB8068525.1"/>
    <property type="molecule type" value="Genomic_DNA"/>
</dbReference>
<dbReference type="GO" id="GO:0015217">
    <property type="term" value="F:ADP transmembrane transporter activity"/>
    <property type="evidence" value="ECO:0007669"/>
    <property type="project" value="TreeGrafter"/>
</dbReference>
<accession>A0A5N5WL51</accession>
<proteinExistence type="inferred from homology"/>
<keyword evidence="6" id="KW-0496">Mitochondrion</keyword>
<dbReference type="SUPFAM" id="SSF103506">
    <property type="entry name" value="Mitochondrial carrier"/>
    <property type="match status" value="1"/>
</dbReference>
<dbReference type="PROSITE" id="PS50920">
    <property type="entry name" value="SOLCAR"/>
    <property type="match status" value="3"/>
</dbReference>